<reference evidence="2 3" key="4">
    <citation type="journal article" date="2011" name="BMC Genomics">
        <title>RNA-Seq improves annotation of protein-coding genes in the cucumber genome.</title>
        <authorList>
            <person name="Li Z."/>
            <person name="Zhang Z."/>
            <person name="Yan P."/>
            <person name="Huang S."/>
            <person name="Fei Z."/>
            <person name="Lin K."/>
        </authorList>
    </citation>
    <scope>NUCLEOTIDE SEQUENCE [LARGE SCALE GENOMIC DNA]</scope>
    <source>
        <strain evidence="3">cv. 9930</strain>
    </source>
</reference>
<evidence type="ECO:0000313" key="2">
    <source>
        <dbReference type="EMBL" id="KGN46659.1"/>
    </source>
</evidence>
<accession>A0A0A0KCT8</accession>
<feature type="domain" description="DUF7653" evidence="1">
    <location>
        <begin position="12"/>
        <end position="61"/>
    </location>
</feature>
<evidence type="ECO:0000313" key="3">
    <source>
        <dbReference type="Proteomes" id="UP000029981"/>
    </source>
</evidence>
<sequence>MEQMRLTRIELALRKELESYRVEVDSLRHENIKILAHLKDKGNESGAITVKLDNEMSTHVYHSSKSRTGITK</sequence>
<dbReference type="Gramene" id="KGN46659">
    <property type="protein sequence ID" value="KGN46659"/>
    <property type="gene ID" value="Csa_6G118860"/>
</dbReference>
<dbReference type="Proteomes" id="UP000029981">
    <property type="component" value="Chromosome 6"/>
</dbReference>
<reference evidence="2 3" key="1">
    <citation type="journal article" date="2009" name="Nat. Genet.">
        <title>The genome of the cucumber, Cucumis sativus L.</title>
        <authorList>
            <person name="Huang S."/>
            <person name="Li R."/>
            <person name="Zhang Z."/>
            <person name="Li L."/>
            <person name="Gu X."/>
            <person name="Fan W."/>
            <person name="Lucas W.J."/>
            <person name="Wang X."/>
            <person name="Xie B."/>
            <person name="Ni P."/>
            <person name="Ren Y."/>
            <person name="Zhu H."/>
            <person name="Li J."/>
            <person name="Lin K."/>
            <person name="Jin W."/>
            <person name="Fei Z."/>
            <person name="Li G."/>
            <person name="Staub J."/>
            <person name="Kilian A."/>
            <person name="van der Vossen E.A."/>
            <person name="Wu Y."/>
            <person name="Guo J."/>
            <person name="He J."/>
            <person name="Jia Z."/>
            <person name="Ren Y."/>
            <person name="Tian G."/>
            <person name="Lu Y."/>
            <person name="Ruan J."/>
            <person name="Qian W."/>
            <person name="Wang M."/>
            <person name="Huang Q."/>
            <person name="Li B."/>
            <person name="Xuan Z."/>
            <person name="Cao J."/>
            <person name="Asan"/>
            <person name="Wu Z."/>
            <person name="Zhang J."/>
            <person name="Cai Q."/>
            <person name="Bai Y."/>
            <person name="Zhao B."/>
            <person name="Han Y."/>
            <person name="Li Y."/>
            <person name="Li X."/>
            <person name="Wang S."/>
            <person name="Shi Q."/>
            <person name="Liu S."/>
            <person name="Cho W.K."/>
            <person name="Kim J.Y."/>
            <person name="Xu Y."/>
            <person name="Heller-Uszynska K."/>
            <person name="Miao H."/>
            <person name="Cheng Z."/>
            <person name="Zhang S."/>
            <person name="Wu J."/>
            <person name="Yang Y."/>
            <person name="Kang H."/>
            <person name="Li M."/>
            <person name="Liang H."/>
            <person name="Ren X."/>
            <person name="Shi Z."/>
            <person name="Wen M."/>
            <person name="Jian M."/>
            <person name="Yang H."/>
            <person name="Zhang G."/>
            <person name="Yang Z."/>
            <person name="Chen R."/>
            <person name="Liu S."/>
            <person name="Li J."/>
            <person name="Ma L."/>
            <person name="Liu H."/>
            <person name="Zhou Y."/>
            <person name="Zhao J."/>
            <person name="Fang X."/>
            <person name="Li G."/>
            <person name="Fang L."/>
            <person name="Li Y."/>
            <person name="Liu D."/>
            <person name="Zheng H."/>
            <person name="Zhang Y."/>
            <person name="Qin N."/>
            <person name="Li Z."/>
            <person name="Yang G."/>
            <person name="Yang S."/>
            <person name="Bolund L."/>
            <person name="Kristiansen K."/>
            <person name="Zheng H."/>
            <person name="Li S."/>
            <person name="Zhang X."/>
            <person name="Yang H."/>
            <person name="Wang J."/>
            <person name="Sun R."/>
            <person name="Zhang B."/>
            <person name="Jiang S."/>
            <person name="Wang J."/>
            <person name="Du Y."/>
            <person name="Li S."/>
        </authorList>
    </citation>
    <scope>NUCLEOTIDE SEQUENCE [LARGE SCALE GENOMIC DNA]</scope>
    <source>
        <strain evidence="3">cv. 9930</strain>
    </source>
</reference>
<dbReference type="AlphaFoldDB" id="A0A0A0KCT8"/>
<name>A0A0A0KCT8_CUCSA</name>
<keyword evidence="3" id="KW-1185">Reference proteome</keyword>
<organism evidence="2 3">
    <name type="scientific">Cucumis sativus</name>
    <name type="common">Cucumber</name>
    <dbReference type="NCBI Taxonomy" id="3659"/>
    <lineage>
        <taxon>Eukaryota</taxon>
        <taxon>Viridiplantae</taxon>
        <taxon>Streptophyta</taxon>
        <taxon>Embryophyta</taxon>
        <taxon>Tracheophyta</taxon>
        <taxon>Spermatophyta</taxon>
        <taxon>Magnoliopsida</taxon>
        <taxon>eudicotyledons</taxon>
        <taxon>Gunneridae</taxon>
        <taxon>Pentapetalae</taxon>
        <taxon>rosids</taxon>
        <taxon>fabids</taxon>
        <taxon>Cucurbitales</taxon>
        <taxon>Cucurbitaceae</taxon>
        <taxon>Benincaseae</taxon>
        <taxon>Cucumis</taxon>
    </lineage>
</organism>
<dbReference type="EMBL" id="CM002927">
    <property type="protein sequence ID" value="KGN46659.1"/>
    <property type="molecule type" value="Genomic_DNA"/>
</dbReference>
<reference evidence="2 3" key="3">
    <citation type="journal article" date="2010" name="BMC Genomics">
        <title>Transcriptome sequencing and comparative analysis of cucumber flowers with different sex types.</title>
        <authorList>
            <person name="Guo S."/>
            <person name="Zheng Y."/>
            <person name="Joung J.G."/>
            <person name="Liu S."/>
            <person name="Zhang Z."/>
            <person name="Crasta O.R."/>
            <person name="Sobral B.W."/>
            <person name="Xu Y."/>
            <person name="Huang S."/>
            <person name="Fei Z."/>
        </authorList>
    </citation>
    <scope>NUCLEOTIDE SEQUENCE [LARGE SCALE GENOMIC DNA]</scope>
    <source>
        <strain evidence="3">cv. 9930</strain>
    </source>
</reference>
<protein>
    <recommendedName>
        <fullName evidence="1">DUF7653 domain-containing protein</fullName>
    </recommendedName>
</protein>
<dbReference type="InterPro" id="IPR056070">
    <property type="entry name" value="DUF7653"/>
</dbReference>
<reference evidence="2 3" key="2">
    <citation type="journal article" date="2009" name="PLoS ONE">
        <title>An integrated genetic and cytogenetic map of the cucumber genome.</title>
        <authorList>
            <person name="Ren Y."/>
            <person name="Zhang Z."/>
            <person name="Liu J."/>
            <person name="Staub J.E."/>
            <person name="Han Y."/>
            <person name="Cheng Z."/>
            <person name="Li X."/>
            <person name="Lu J."/>
            <person name="Miao H."/>
            <person name="Kang H."/>
            <person name="Xie B."/>
            <person name="Gu X."/>
            <person name="Wang X."/>
            <person name="Du Y."/>
            <person name="Jin W."/>
            <person name="Huang S."/>
        </authorList>
    </citation>
    <scope>NUCLEOTIDE SEQUENCE [LARGE SCALE GENOMIC DNA]</scope>
    <source>
        <strain evidence="3">cv. 9930</strain>
    </source>
</reference>
<evidence type="ECO:0000259" key="1">
    <source>
        <dbReference type="Pfam" id="PF24670"/>
    </source>
</evidence>
<dbReference type="STRING" id="3659.A0A0A0KCT8"/>
<gene>
    <name evidence="2" type="ORF">Csa_6G118860</name>
</gene>
<proteinExistence type="predicted"/>
<dbReference type="Pfam" id="PF24670">
    <property type="entry name" value="DUF7653"/>
    <property type="match status" value="1"/>
</dbReference>